<name>A0A8C7FYZ2_ONCKI</name>
<feature type="compositionally biased region" description="Pro residues" evidence="3">
    <location>
        <begin position="851"/>
        <end position="881"/>
    </location>
</feature>
<dbReference type="InterPro" id="IPR012677">
    <property type="entry name" value="Nucleotide-bd_a/b_plait_sf"/>
</dbReference>
<feature type="compositionally biased region" description="Polar residues" evidence="3">
    <location>
        <begin position="411"/>
        <end position="426"/>
    </location>
</feature>
<dbReference type="GO" id="GO:1990269">
    <property type="term" value="F:RNA polymerase II C-terminal domain phosphoserine binding"/>
    <property type="evidence" value="ECO:0007669"/>
    <property type="project" value="TreeGrafter"/>
</dbReference>
<proteinExistence type="predicted"/>
<dbReference type="GO" id="GO:0003723">
    <property type="term" value="F:RNA binding"/>
    <property type="evidence" value="ECO:0007669"/>
    <property type="project" value="UniProtKB-UniRule"/>
</dbReference>
<feature type="compositionally biased region" description="Basic and acidic residues" evidence="3">
    <location>
        <begin position="890"/>
        <end position="916"/>
    </location>
</feature>
<dbReference type="InterPro" id="IPR035979">
    <property type="entry name" value="RBD_domain_sf"/>
</dbReference>
<dbReference type="SUPFAM" id="SSF54928">
    <property type="entry name" value="RNA-binding domain, RBD"/>
    <property type="match status" value="1"/>
</dbReference>
<dbReference type="AlphaFoldDB" id="A0A8C7FYZ2"/>
<keyword evidence="7" id="KW-1185">Reference proteome</keyword>
<accession>A0A8C7FYZ2</accession>
<dbReference type="InterPro" id="IPR008942">
    <property type="entry name" value="ENTH_VHS"/>
</dbReference>
<reference evidence="6" key="1">
    <citation type="submission" date="2025-08" db="UniProtKB">
        <authorList>
            <consortium name="Ensembl"/>
        </authorList>
    </citation>
    <scope>IDENTIFICATION</scope>
</reference>
<keyword evidence="1 2" id="KW-0694">RNA-binding</keyword>
<sequence length="975" mass="105871">MDSVNAFNLELFAMIDMKPPISRAKMMSVTKSAIKAIKLYKHVVQIVEKFIKKCKPELKVPGLYVVDSIVRQSRHQFGVDKDVYGPRFQKNFTPTFQNLYLCPHDDKSKIIRVLNLWQKNAVFEMDVVQPLLDMATGSFVLAPSPQEDLRAQPPVSSASIAAAQHQAPVSIAAAQLQPPVSIAATQHQPPVSIAAAVQHLAQPPVSIAAAAQPSVSIAAAAQHLAQPPVSIAAAAQPPVSIAAALPQLPSQLRNPEALAAVAQLFQSGQGHELQKILLRFQPGQQTTTLVPNTMADETQTTVPNTLSDQTHSQRVQGQHNTHHPLFNTHHTHPAEQNNSLAKKLLDRFDYDDEPEEVKKEELDSLVPGNVYGGQFPGQAPPNMEQQFQGHMMGQPGRQQTPGEGYPGLNKGYNQSQHTAQQNQDQGNPREREDPSGRRDGREGRQRGHGRRSRSRSGSRSPRRKRSRSNSRSRKPRHSSQGSGSRSRESRWNSPRSRSQERKEREKDKDRRQKGLPSIKSQTLSVCTTTLWVGQLDKKTSRQDVMCLLEEFGQIDSINMIPPRGCAYIVMVHRQDAYRALHKLGRGSFKVNQKAIKIAWALNKGIKATHKKFWDVERGVTYIPWSKVKMEELDGYREGGMLDADTLCPEWGDDVKELTKPGGLNNGGGVDAMETEGAATAHVQVPPVQPIGSMGGPSGFPGPPPSLTPGGPPLFLPAGFNPTQPPGFPHPVVGGPGSTKDDSGSKDKAGGSGGLSDTPDIQLGPPGPGGPGALMSPPGPAVLLGPRPAMQPRPGLPAPHIQPHFPPHLPPPNMPPMMMGPRGPNPMFPPRGRPPGGFRIPMGHQSMEDFPHGPPRHPLQPGPPRHPFQPGPPRHPFQPGPPGEEEGNWEGGRHFRGERPGFGGRDGDGGRFGERGRGFPRGGGGGNGRPIDGPEGRFGERGRGFPRGGGGGGNGRPIDGPEGRDRFMNQRDRFEW</sequence>
<dbReference type="GO" id="GO:2000805">
    <property type="term" value="P:negative regulation of termination of RNA polymerase II transcription, poly(A)-coupled"/>
    <property type="evidence" value="ECO:0007669"/>
    <property type="project" value="TreeGrafter"/>
</dbReference>
<feature type="compositionally biased region" description="Basic and acidic residues" evidence="3">
    <location>
        <begin position="497"/>
        <end position="512"/>
    </location>
</feature>
<evidence type="ECO:0000313" key="6">
    <source>
        <dbReference type="Ensembl" id="ENSOKIP00005035305.1"/>
    </source>
</evidence>
<evidence type="ECO:0000256" key="1">
    <source>
        <dbReference type="ARBA" id="ARBA00022884"/>
    </source>
</evidence>
<evidence type="ECO:0000256" key="2">
    <source>
        <dbReference type="PROSITE-ProRule" id="PRU00176"/>
    </source>
</evidence>
<dbReference type="Gene3D" id="1.25.40.90">
    <property type="match status" value="1"/>
</dbReference>
<dbReference type="PROSITE" id="PS50102">
    <property type="entry name" value="RRM"/>
    <property type="match status" value="1"/>
</dbReference>
<dbReference type="Pfam" id="PF04818">
    <property type="entry name" value="CID"/>
    <property type="match status" value="1"/>
</dbReference>
<feature type="compositionally biased region" description="Gly residues" evidence="3">
    <location>
        <begin position="918"/>
        <end position="927"/>
    </location>
</feature>
<feature type="region of interest" description="Disordered" evidence="3">
    <location>
        <begin position="842"/>
        <end position="975"/>
    </location>
</feature>
<dbReference type="Pfam" id="PF00076">
    <property type="entry name" value="RRM_1"/>
    <property type="match status" value="1"/>
</dbReference>
<feature type="domain" description="CID" evidence="5">
    <location>
        <begin position="1"/>
        <end position="139"/>
    </location>
</feature>
<feature type="compositionally biased region" description="Basic and acidic residues" evidence="3">
    <location>
        <begin position="931"/>
        <end position="942"/>
    </location>
</feature>
<feature type="compositionally biased region" description="Basic residues" evidence="3">
    <location>
        <begin position="446"/>
        <end position="477"/>
    </location>
</feature>
<evidence type="ECO:0000259" key="5">
    <source>
        <dbReference type="PROSITE" id="PS51391"/>
    </source>
</evidence>
<dbReference type="PANTHER" id="PTHR23140">
    <property type="entry name" value="RNA PROCESSING PROTEIN LD23810P"/>
    <property type="match status" value="1"/>
</dbReference>
<protein>
    <submittedName>
        <fullName evidence="6">SR-related CTD-associated factor 4b</fullName>
    </submittedName>
</protein>
<feature type="compositionally biased region" description="Gly residues" evidence="3">
    <location>
        <begin position="944"/>
        <end position="954"/>
    </location>
</feature>
<dbReference type="Gene3D" id="3.30.70.330">
    <property type="match status" value="1"/>
</dbReference>
<dbReference type="SMART" id="SM00582">
    <property type="entry name" value="RPR"/>
    <property type="match status" value="1"/>
</dbReference>
<dbReference type="InterPro" id="IPR006569">
    <property type="entry name" value="CID_dom"/>
</dbReference>
<reference evidence="6" key="2">
    <citation type="submission" date="2025-09" db="UniProtKB">
        <authorList>
            <consortium name="Ensembl"/>
        </authorList>
    </citation>
    <scope>IDENTIFICATION</scope>
</reference>
<dbReference type="SMART" id="SM00360">
    <property type="entry name" value="RRM"/>
    <property type="match status" value="1"/>
</dbReference>
<evidence type="ECO:0000313" key="7">
    <source>
        <dbReference type="Proteomes" id="UP000694557"/>
    </source>
</evidence>
<feature type="region of interest" description="Disordered" evidence="3">
    <location>
        <begin position="686"/>
        <end position="803"/>
    </location>
</feature>
<feature type="domain" description="RRM" evidence="4">
    <location>
        <begin position="528"/>
        <end position="602"/>
    </location>
</feature>
<dbReference type="InterPro" id="IPR000504">
    <property type="entry name" value="RRM_dom"/>
</dbReference>
<dbReference type="FunFam" id="1.25.40.90:FF:000004">
    <property type="entry name" value="splicing factor, arginine/serine-rich 15"/>
    <property type="match status" value="1"/>
</dbReference>
<dbReference type="Proteomes" id="UP000694557">
    <property type="component" value="Unassembled WGS sequence"/>
</dbReference>
<dbReference type="GO" id="GO:0005634">
    <property type="term" value="C:nucleus"/>
    <property type="evidence" value="ECO:0007669"/>
    <property type="project" value="TreeGrafter"/>
</dbReference>
<dbReference type="InterPro" id="IPR051485">
    <property type="entry name" value="SR-CTD_assoc_factor"/>
</dbReference>
<feature type="compositionally biased region" description="Basic and acidic residues" evidence="3">
    <location>
        <begin position="958"/>
        <end position="975"/>
    </location>
</feature>
<feature type="region of interest" description="Disordered" evidence="3">
    <location>
        <begin position="354"/>
        <end position="518"/>
    </location>
</feature>
<feature type="compositionally biased region" description="Basic and acidic residues" evidence="3">
    <location>
        <begin position="738"/>
        <end position="748"/>
    </location>
</feature>
<dbReference type="PROSITE" id="PS51391">
    <property type="entry name" value="CID"/>
    <property type="match status" value="1"/>
</dbReference>
<feature type="compositionally biased region" description="Basic and acidic residues" evidence="3">
    <location>
        <begin position="427"/>
        <end position="445"/>
    </location>
</feature>
<dbReference type="PANTHER" id="PTHR23140:SF3">
    <property type="entry name" value="SR-RELATED AND CTD-ASSOCIATED FACTOR 4"/>
    <property type="match status" value="1"/>
</dbReference>
<dbReference type="KEGG" id="oki:109885625"/>
<gene>
    <name evidence="6" type="primary">SCAF4</name>
    <name evidence="6" type="synonym">LOC109885625</name>
</gene>
<feature type="compositionally biased region" description="Pro residues" evidence="3">
    <location>
        <begin position="699"/>
        <end position="714"/>
    </location>
</feature>
<evidence type="ECO:0000259" key="4">
    <source>
        <dbReference type="PROSITE" id="PS50102"/>
    </source>
</evidence>
<evidence type="ECO:0000256" key="3">
    <source>
        <dbReference type="SAM" id="MobiDB-lite"/>
    </source>
</evidence>
<dbReference type="Ensembl" id="ENSOKIT00005037249.1">
    <property type="protein sequence ID" value="ENSOKIP00005035305.1"/>
    <property type="gene ID" value="ENSOKIG00005015102.1"/>
</dbReference>
<organism evidence="6 7">
    <name type="scientific">Oncorhynchus kisutch</name>
    <name type="common">Coho salmon</name>
    <name type="synonym">Salmo kisutch</name>
    <dbReference type="NCBI Taxonomy" id="8019"/>
    <lineage>
        <taxon>Eukaryota</taxon>
        <taxon>Metazoa</taxon>
        <taxon>Chordata</taxon>
        <taxon>Craniata</taxon>
        <taxon>Vertebrata</taxon>
        <taxon>Euteleostomi</taxon>
        <taxon>Actinopterygii</taxon>
        <taxon>Neopterygii</taxon>
        <taxon>Teleostei</taxon>
        <taxon>Protacanthopterygii</taxon>
        <taxon>Salmoniformes</taxon>
        <taxon>Salmonidae</taxon>
        <taxon>Salmoninae</taxon>
        <taxon>Oncorhynchus</taxon>
    </lineage>
</organism>
<dbReference type="SUPFAM" id="SSF48464">
    <property type="entry name" value="ENTH/VHS domain"/>
    <property type="match status" value="1"/>
</dbReference>
<dbReference type="GeneTree" id="ENSGT00530000063946"/>